<sequence length="643" mass="73586">NRLLEKDPAKRFSDSEQLAAELKTCLDQLPDSIEPSKITPSITAQTETGDSSGSTAINFPSLHSRNGMLGLAGIVILLAVISYWLIPESGSTEPINNTIAVLPLESISTEPEDIQFTDGIHEELTNRLAGISDLTVIARRSVLGFPPNDRDDLQAIGEQLGVSSLMDGTVRRIGDQLRVSVQLIDANSLATIWSGSFDENIDNVFEIQSRIARQVAAELHASLTVQEQERLDARPTDNPEAYRLYMQGREYLARTVFDRENLFTAEDYFLKAIELDREFASAWGMLAYTYYWFQLHDPKSVYLQEMEEAAEWALFFGPDLPETYIANGVYLYWSNSNNRQILSHFESALQKFPNQPMLHTMAAFTHRRLGNWEKLIEYLKKASQLDPLNTNIYSELAWDYWLIRDYEKSETAIERAKELSNDPSVFFWFEGDVGLSKDGTLEVYDQAWDQIRALDPASEYPRKWGNYNMLKRDWEEAIQGYRNMENASFEGNYFSRDYLVGMSLDFLGHRSEALRHYEQAKTHLEALRDEDPNDFRYRKALGKVYAHLGENEKAVEEGEKATELMPLSQDALLGGEVKRDLAEIYAWTGHKELAIEIIEHVLSVPSAVHRNILRLDPRWDPLRDHPRFQELISGEDEPYIEGL</sequence>
<feature type="transmembrane region" description="Helical" evidence="5">
    <location>
        <begin position="68"/>
        <end position="86"/>
    </location>
</feature>
<comment type="caution">
    <text evidence="6">The sequence shown here is derived from an EMBL/GenBank/DDBJ whole genome shotgun (WGS) entry which is preliminary data.</text>
</comment>
<protein>
    <recommendedName>
        <fullName evidence="8">Tetratricopeptide repeat protein</fullName>
    </recommendedName>
</protein>
<evidence type="ECO:0000256" key="2">
    <source>
        <dbReference type="ARBA" id="ARBA00022803"/>
    </source>
</evidence>
<reference evidence="6" key="2">
    <citation type="submission" date="2024-05" db="EMBL/GenBank/DDBJ databases">
        <title>Rhodohalobacter halophilus gen. nov., sp. nov., a moderately halophilic member of the family Balneolaceae.</title>
        <authorList>
            <person name="Xia J."/>
        </authorList>
    </citation>
    <scope>NUCLEOTIDE SEQUENCE</scope>
    <source>
        <strain evidence="6">WB101</strain>
    </source>
</reference>
<name>A0ABS9KJK2_9BACT</name>
<dbReference type="PANTHER" id="PTHR44943">
    <property type="entry name" value="CELLULOSE SYNTHASE OPERON PROTEIN C"/>
    <property type="match status" value="1"/>
</dbReference>
<feature type="region of interest" description="Disordered" evidence="4">
    <location>
        <begin position="31"/>
        <end position="53"/>
    </location>
</feature>
<evidence type="ECO:0000313" key="7">
    <source>
        <dbReference type="Proteomes" id="UP001165366"/>
    </source>
</evidence>
<dbReference type="SMART" id="SM00028">
    <property type="entry name" value="TPR"/>
    <property type="match status" value="5"/>
</dbReference>
<gene>
    <name evidence="6" type="ORF">L6773_20895</name>
</gene>
<dbReference type="PANTHER" id="PTHR44943:SF8">
    <property type="entry name" value="TPR REPEAT-CONTAINING PROTEIN MJ0263"/>
    <property type="match status" value="1"/>
</dbReference>
<feature type="compositionally biased region" description="Polar residues" evidence="4">
    <location>
        <begin position="38"/>
        <end position="53"/>
    </location>
</feature>
<dbReference type="NCBIfam" id="NF047558">
    <property type="entry name" value="TPR_END_plus"/>
    <property type="match status" value="1"/>
</dbReference>
<keyword evidence="1" id="KW-0677">Repeat</keyword>
<dbReference type="InterPro" id="IPR051685">
    <property type="entry name" value="Ycf3/AcsC/BcsC/TPR_MFPF"/>
</dbReference>
<evidence type="ECO:0000313" key="6">
    <source>
        <dbReference type="EMBL" id="MCG2591041.1"/>
    </source>
</evidence>
<keyword evidence="2 3" id="KW-0802">TPR repeat</keyword>
<proteinExistence type="predicted"/>
<dbReference type="Gene3D" id="1.25.40.10">
    <property type="entry name" value="Tetratricopeptide repeat domain"/>
    <property type="match status" value="2"/>
</dbReference>
<accession>A0ABS9KJK2</accession>
<dbReference type="PROSITE" id="PS50005">
    <property type="entry name" value="TPR"/>
    <property type="match status" value="1"/>
</dbReference>
<dbReference type="Proteomes" id="UP001165366">
    <property type="component" value="Unassembled WGS sequence"/>
</dbReference>
<keyword evidence="5" id="KW-0472">Membrane</keyword>
<dbReference type="InterPro" id="IPR011990">
    <property type="entry name" value="TPR-like_helical_dom_sf"/>
</dbReference>
<dbReference type="RefSeq" id="WP_237856593.1">
    <property type="nucleotide sequence ID" value="NZ_JAKLWS010000059.1"/>
</dbReference>
<keyword evidence="5" id="KW-1133">Transmembrane helix</keyword>
<feature type="non-terminal residue" evidence="6">
    <location>
        <position position="1"/>
    </location>
</feature>
<evidence type="ECO:0000256" key="4">
    <source>
        <dbReference type="SAM" id="MobiDB-lite"/>
    </source>
</evidence>
<keyword evidence="7" id="KW-1185">Reference proteome</keyword>
<dbReference type="Gene3D" id="3.40.50.10070">
    <property type="entry name" value="TolB, N-terminal domain"/>
    <property type="match status" value="1"/>
</dbReference>
<evidence type="ECO:0000256" key="5">
    <source>
        <dbReference type="SAM" id="Phobius"/>
    </source>
</evidence>
<dbReference type="InterPro" id="IPR019734">
    <property type="entry name" value="TPR_rpt"/>
</dbReference>
<evidence type="ECO:0000256" key="1">
    <source>
        <dbReference type="ARBA" id="ARBA00022737"/>
    </source>
</evidence>
<dbReference type="EMBL" id="JAKLWS010000059">
    <property type="protein sequence ID" value="MCG2591041.1"/>
    <property type="molecule type" value="Genomic_DNA"/>
</dbReference>
<dbReference type="SUPFAM" id="SSF48452">
    <property type="entry name" value="TPR-like"/>
    <property type="match status" value="2"/>
</dbReference>
<reference evidence="6" key="1">
    <citation type="submission" date="2022-01" db="EMBL/GenBank/DDBJ databases">
        <authorList>
            <person name="Wang Y."/>
        </authorList>
    </citation>
    <scope>NUCLEOTIDE SEQUENCE</scope>
    <source>
        <strain evidence="6">WB101</strain>
    </source>
</reference>
<feature type="repeat" description="TPR" evidence="3">
    <location>
        <begin position="535"/>
        <end position="568"/>
    </location>
</feature>
<organism evidence="6 7">
    <name type="scientific">Rhodohalobacter sulfatireducens</name>
    <dbReference type="NCBI Taxonomy" id="2911366"/>
    <lineage>
        <taxon>Bacteria</taxon>
        <taxon>Pseudomonadati</taxon>
        <taxon>Balneolota</taxon>
        <taxon>Balneolia</taxon>
        <taxon>Balneolales</taxon>
        <taxon>Balneolaceae</taxon>
        <taxon>Rhodohalobacter</taxon>
    </lineage>
</organism>
<evidence type="ECO:0000256" key="3">
    <source>
        <dbReference type="PROSITE-ProRule" id="PRU00339"/>
    </source>
</evidence>
<keyword evidence="5" id="KW-0812">Transmembrane</keyword>
<evidence type="ECO:0008006" key="8">
    <source>
        <dbReference type="Google" id="ProtNLM"/>
    </source>
</evidence>